<sequence>MIHFIFYIGIEQLHFPILFSFCNSHISSLFKVFGYTKSVATSYLPLGYVLQTLEEGCLFEKFKKLIRFLLLNILVIILLLLTLISLY</sequence>
<dbReference type="AlphaFoldDB" id="A0A9X8ZRD0"/>
<organism evidence="1 2">
    <name type="scientific">Bacillus cereus</name>
    <dbReference type="NCBI Taxonomy" id="1396"/>
    <lineage>
        <taxon>Bacteria</taxon>
        <taxon>Bacillati</taxon>
        <taxon>Bacillota</taxon>
        <taxon>Bacilli</taxon>
        <taxon>Bacillales</taxon>
        <taxon>Bacillaceae</taxon>
        <taxon>Bacillus</taxon>
        <taxon>Bacillus cereus group</taxon>
    </lineage>
</organism>
<dbReference type="EMBL" id="SZOH01003550">
    <property type="protein sequence ID" value="TKI90033.1"/>
    <property type="molecule type" value="Genomic_DNA"/>
</dbReference>
<comment type="caution">
    <text evidence="1">The sequence shown here is derived from an EMBL/GenBank/DDBJ whole genome shotgun (WGS) entry which is preliminary data.</text>
</comment>
<reference evidence="1 2" key="1">
    <citation type="journal article" date="2019" name="Environ. Microbiol.">
        <title>An active ?-lactamase is a part of an orchestrated cell wall stress resistance network of Bacillus subtilis and related rhizosphere species.</title>
        <authorList>
            <person name="Bucher T."/>
            <person name="Keren-Paz A."/>
            <person name="Hausser J."/>
            <person name="Olender T."/>
            <person name="Cytryn E."/>
            <person name="Kolodkin-Gal I."/>
        </authorList>
    </citation>
    <scope>NUCLEOTIDE SEQUENCE [LARGE SCALE GENOMIC DNA]</scope>
    <source>
        <strain evidence="1 2">I32</strain>
    </source>
</reference>
<accession>A0A9X8ZRD0</accession>
<protein>
    <submittedName>
        <fullName evidence="1">Uncharacterized protein</fullName>
    </submittedName>
</protein>
<name>A0A9X8ZRD0_BACCE</name>
<dbReference type="Proteomes" id="UP000308444">
    <property type="component" value="Unassembled WGS sequence"/>
</dbReference>
<evidence type="ECO:0000313" key="1">
    <source>
        <dbReference type="EMBL" id="TKI90033.1"/>
    </source>
</evidence>
<proteinExistence type="predicted"/>
<gene>
    <name evidence="1" type="ORF">FC695_35020</name>
</gene>
<evidence type="ECO:0000313" key="2">
    <source>
        <dbReference type="Proteomes" id="UP000308444"/>
    </source>
</evidence>